<protein>
    <submittedName>
        <fullName evidence="8">Uncharacterized protein</fullName>
    </submittedName>
</protein>
<evidence type="ECO:0000256" key="5">
    <source>
        <dbReference type="ARBA" id="ARBA00023136"/>
    </source>
</evidence>
<evidence type="ECO:0000313" key="9">
    <source>
        <dbReference type="Proteomes" id="UP000566819"/>
    </source>
</evidence>
<feature type="transmembrane region" description="Helical" evidence="7">
    <location>
        <begin position="93"/>
        <end position="117"/>
    </location>
</feature>
<comment type="caution">
    <text evidence="8">The sequence shown here is derived from an EMBL/GenBank/DDBJ whole genome shotgun (WGS) entry which is preliminary data.</text>
</comment>
<feature type="transmembrane region" description="Helical" evidence="7">
    <location>
        <begin position="52"/>
        <end position="73"/>
    </location>
</feature>
<dbReference type="PANTHER" id="PTHR45649">
    <property type="entry name" value="AMINO-ACID PERMEASE BAT1"/>
    <property type="match status" value="1"/>
</dbReference>
<organism evidence="8 9">
    <name type="scientific">Cudoniella acicularis</name>
    <dbReference type="NCBI Taxonomy" id="354080"/>
    <lineage>
        <taxon>Eukaryota</taxon>
        <taxon>Fungi</taxon>
        <taxon>Dikarya</taxon>
        <taxon>Ascomycota</taxon>
        <taxon>Pezizomycotina</taxon>
        <taxon>Leotiomycetes</taxon>
        <taxon>Helotiales</taxon>
        <taxon>Tricladiaceae</taxon>
        <taxon>Cudoniella</taxon>
    </lineage>
</organism>
<dbReference type="EMBL" id="JAAMPI010001535">
    <property type="protein sequence ID" value="KAF4624851.1"/>
    <property type="molecule type" value="Genomic_DNA"/>
</dbReference>
<dbReference type="GO" id="GO:0016020">
    <property type="term" value="C:membrane"/>
    <property type="evidence" value="ECO:0007669"/>
    <property type="project" value="UniProtKB-SubCell"/>
</dbReference>
<feature type="transmembrane region" description="Helical" evidence="7">
    <location>
        <begin position="250"/>
        <end position="271"/>
    </location>
</feature>
<proteinExistence type="predicted"/>
<dbReference type="OrthoDB" id="3257095at2759"/>
<name>A0A8H4VW61_9HELO</name>
<dbReference type="Proteomes" id="UP000566819">
    <property type="component" value="Unassembled WGS sequence"/>
</dbReference>
<dbReference type="InterPro" id="IPR002293">
    <property type="entry name" value="AA/rel_permease1"/>
</dbReference>
<feature type="region of interest" description="Disordered" evidence="6">
    <location>
        <begin position="1"/>
        <end position="25"/>
    </location>
</feature>
<evidence type="ECO:0000256" key="3">
    <source>
        <dbReference type="ARBA" id="ARBA00022692"/>
    </source>
</evidence>
<feature type="transmembrane region" description="Helical" evidence="7">
    <location>
        <begin position="482"/>
        <end position="501"/>
    </location>
</feature>
<sequence length="545" mass="59112">MNKPYEMESIEAKEPSTETKGQPTSTETGIIAIQSIAERDDAMLRRVGKKPVLKRSFGFMSMLGFSCTVMITWEGNLMAFSTIFTNGGSAGSLYAYLITWVGTLMVFATMGELASMAPTSGGQYHWVSMLAPAKSRKFLSYMIGWLTVIGWQSGVAGIGFLSGTLIQGIIALNNANYMPKPWQGTLLFWAAIFFAVFINTVVSSLLPKVEGSVLILHVLGFFAILIPLVNMGPQGNASDVFTVFQNGGGWQTQGVSFMIGMIGSVWNFLGADSAVHMSEEIRNAAVIVPRTMIFSIMLNGILGFAMLVAILFRLGDVEIVFATPSGFPFMAVFQQAVGANGGADTMIAIVIVLAISATISITASASRMTWSFARDRGLPGWKYLSKVDSRTSIPVIAVGLTATISCLLALINIGSTTVFSDLISLTINGLFTSYFIGNSLFLWRRLTGKIRNGNESDGGLRNVESDHLVWGPTRIPEPLGTIVNFLGCVWMIVVLFFSYWPTANDPTPQTMNYSSLMVGATVIFSTVYYLVWAKKEYTGPVIEIS</sequence>
<keyword evidence="2" id="KW-0813">Transport</keyword>
<evidence type="ECO:0000256" key="4">
    <source>
        <dbReference type="ARBA" id="ARBA00022989"/>
    </source>
</evidence>
<dbReference type="GO" id="GO:0022857">
    <property type="term" value="F:transmembrane transporter activity"/>
    <property type="evidence" value="ECO:0007669"/>
    <property type="project" value="InterPro"/>
</dbReference>
<feature type="transmembrane region" description="Helical" evidence="7">
    <location>
        <begin position="213"/>
        <end position="230"/>
    </location>
</feature>
<evidence type="ECO:0000256" key="7">
    <source>
        <dbReference type="SAM" id="Phobius"/>
    </source>
</evidence>
<dbReference type="Pfam" id="PF13520">
    <property type="entry name" value="AA_permease_2"/>
    <property type="match status" value="1"/>
</dbReference>
<dbReference type="PIRSF" id="PIRSF006060">
    <property type="entry name" value="AA_transporter"/>
    <property type="match status" value="1"/>
</dbReference>
<evidence type="ECO:0000313" key="8">
    <source>
        <dbReference type="EMBL" id="KAF4624851.1"/>
    </source>
</evidence>
<evidence type="ECO:0000256" key="6">
    <source>
        <dbReference type="SAM" id="MobiDB-lite"/>
    </source>
</evidence>
<feature type="transmembrane region" description="Helical" evidence="7">
    <location>
        <begin position="292"/>
        <end position="312"/>
    </location>
</feature>
<comment type="subcellular location">
    <subcellularLocation>
        <location evidence="1">Membrane</location>
        <topology evidence="1">Multi-pass membrane protein</topology>
    </subcellularLocation>
</comment>
<dbReference type="Gene3D" id="1.20.1740.10">
    <property type="entry name" value="Amino acid/polyamine transporter I"/>
    <property type="match status" value="1"/>
</dbReference>
<feature type="transmembrane region" description="Helical" evidence="7">
    <location>
        <begin position="186"/>
        <end position="206"/>
    </location>
</feature>
<feature type="transmembrane region" description="Helical" evidence="7">
    <location>
        <begin position="346"/>
        <end position="370"/>
    </location>
</feature>
<keyword evidence="3 7" id="KW-0812">Transmembrane</keyword>
<keyword evidence="4 7" id="KW-1133">Transmembrane helix</keyword>
<dbReference type="PANTHER" id="PTHR45649:SF1">
    <property type="entry name" value="TRANSPORTER, PUTATIVE (EUROFUNG)-RELATED"/>
    <property type="match status" value="1"/>
</dbReference>
<feature type="transmembrane region" description="Helical" evidence="7">
    <location>
        <begin position="513"/>
        <end position="532"/>
    </location>
</feature>
<evidence type="ECO:0000256" key="2">
    <source>
        <dbReference type="ARBA" id="ARBA00022448"/>
    </source>
</evidence>
<feature type="transmembrane region" description="Helical" evidence="7">
    <location>
        <begin position="391"/>
        <end position="411"/>
    </location>
</feature>
<feature type="transmembrane region" description="Helical" evidence="7">
    <location>
        <begin position="138"/>
        <end position="166"/>
    </location>
</feature>
<dbReference type="AlphaFoldDB" id="A0A8H4VW61"/>
<evidence type="ECO:0000256" key="1">
    <source>
        <dbReference type="ARBA" id="ARBA00004141"/>
    </source>
</evidence>
<feature type="transmembrane region" description="Helical" evidence="7">
    <location>
        <begin position="423"/>
        <end position="443"/>
    </location>
</feature>
<keyword evidence="9" id="KW-1185">Reference proteome</keyword>
<reference evidence="8 9" key="1">
    <citation type="submission" date="2020-03" db="EMBL/GenBank/DDBJ databases">
        <title>Draft Genome Sequence of Cudoniella acicularis.</title>
        <authorList>
            <person name="Buettner E."/>
            <person name="Kellner H."/>
        </authorList>
    </citation>
    <scope>NUCLEOTIDE SEQUENCE [LARGE SCALE GENOMIC DNA]</scope>
    <source>
        <strain evidence="8 9">DSM 108380</strain>
    </source>
</reference>
<keyword evidence="5 7" id="KW-0472">Membrane</keyword>
<accession>A0A8H4VW61</accession>
<gene>
    <name evidence="8" type="ORF">G7Y89_g13317</name>
</gene>